<feature type="region of interest" description="Disordered" evidence="1">
    <location>
        <begin position="1"/>
        <end position="31"/>
    </location>
</feature>
<dbReference type="EMBL" id="BAABAB010000016">
    <property type="protein sequence ID" value="GAA3621695.1"/>
    <property type="molecule type" value="Genomic_DNA"/>
</dbReference>
<reference evidence="3" key="1">
    <citation type="journal article" date="2019" name="Int. J. Syst. Evol. Microbiol.">
        <title>The Global Catalogue of Microorganisms (GCM) 10K type strain sequencing project: providing services to taxonomists for standard genome sequencing and annotation.</title>
        <authorList>
            <consortium name="The Broad Institute Genomics Platform"/>
            <consortium name="The Broad Institute Genome Sequencing Center for Infectious Disease"/>
            <person name="Wu L."/>
            <person name="Ma J."/>
        </authorList>
    </citation>
    <scope>NUCLEOTIDE SEQUENCE [LARGE SCALE GENOMIC DNA]</scope>
    <source>
        <strain evidence="3">JCM 16929</strain>
    </source>
</reference>
<accession>A0ABP6ZY49</accession>
<comment type="caution">
    <text evidence="2">The sequence shown here is derived from an EMBL/GenBank/DDBJ whole genome shotgun (WGS) entry which is preliminary data.</text>
</comment>
<keyword evidence="3" id="KW-1185">Reference proteome</keyword>
<organism evidence="2 3">
    <name type="scientific">Microlunatus ginsengisoli</name>
    <dbReference type="NCBI Taxonomy" id="363863"/>
    <lineage>
        <taxon>Bacteria</taxon>
        <taxon>Bacillati</taxon>
        <taxon>Actinomycetota</taxon>
        <taxon>Actinomycetes</taxon>
        <taxon>Propionibacteriales</taxon>
        <taxon>Propionibacteriaceae</taxon>
        <taxon>Microlunatus</taxon>
    </lineage>
</organism>
<protein>
    <submittedName>
        <fullName evidence="2">Uncharacterized protein</fullName>
    </submittedName>
</protein>
<evidence type="ECO:0000313" key="3">
    <source>
        <dbReference type="Proteomes" id="UP001501490"/>
    </source>
</evidence>
<feature type="compositionally biased region" description="Basic and acidic residues" evidence="1">
    <location>
        <begin position="1"/>
        <end position="22"/>
    </location>
</feature>
<gene>
    <name evidence="2" type="ORF">GCM10022236_25090</name>
</gene>
<dbReference type="Gene3D" id="3.30.450.400">
    <property type="entry name" value="Colicin M, catalytic domain"/>
    <property type="match status" value="1"/>
</dbReference>
<proteinExistence type="predicted"/>
<dbReference type="Proteomes" id="UP001501490">
    <property type="component" value="Unassembled WGS sequence"/>
</dbReference>
<evidence type="ECO:0000256" key="1">
    <source>
        <dbReference type="SAM" id="MobiDB-lite"/>
    </source>
</evidence>
<evidence type="ECO:0000313" key="2">
    <source>
        <dbReference type="EMBL" id="GAA3621695.1"/>
    </source>
</evidence>
<name>A0ABP6ZY49_9ACTN</name>
<sequence length="259" mass="28062">MANDMHRHQADPSSADHGKRSEPVAVTPRGDNSRYLAASVPQLLLGLQRSAGNQATTVVVQRGWLGDMWDRGVFDGSMLAQADPGLPRSLINHYMHATGSAYNLTRAEMIEVDAQTNVFWFPAVREARNRLLAQAEADPAPSTEYKQFTAPISGARGHGGANKNQTLGNFTVTLDGTLTVTKGRTGDLAEFQGTATYYDYWDFDPKPMQTFVDGTSGRSTAGELKTWVGALMEGQPFPVNSAATVNVSQHQFDSRAAIS</sequence>